<accession>A0ABP8FRE0</accession>
<dbReference type="PANTHER" id="PTHR43415:SF3">
    <property type="entry name" value="GNAT-FAMILY ACETYLTRANSFERASE"/>
    <property type="match status" value="1"/>
</dbReference>
<dbReference type="InterPro" id="IPR016181">
    <property type="entry name" value="Acyl_CoA_acyltransferase"/>
</dbReference>
<dbReference type="PROSITE" id="PS51186">
    <property type="entry name" value="GNAT"/>
    <property type="match status" value="1"/>
</dbReference>
<gene>
    <name evidence="2" type="ORF">GCM10023183_26740</name>
</gene>
<dbReference type="EMBL" id="BAABGX010000002">
    <property type="protein sequence ID" value="GAA4309521.1"/>
    <property type="molecule type" value="Genomic_DNA"/>
</dbReference>
<sequence>MIELSKLADKHLPYFLEWINDEEVIKYSLAEFHGLSSKAEITEWFEGVLDDTESVNLAIIDTDTQECLGYAALSNMSEASEGGEFFIFIGDKASWGKGIGTEVTRQMVEKGFTEQDLHWIILVVSKSNKGGVKAYQRAGFTIETMFRQRSMEDGKLHDTFLMSIKREDQPTS</sequence>
<reference evidence="3" key="1">
    <citation type="journal article" date="2019" name="Int. J. Syst. Evol. Microbiol.">
        <title>The Global Catalogue of Microorganisms (GCM) 10K type strain sequencing project: providing services to taxonomists for standard genome sequencing and annotation.</title>
        <authorList>
            <consortium name="The Broad Institute Genomics Platform"/>
            <consortium name="The Broad Institute Genome Sequencing Center for Infectious Disease"/>
            <person name="Wu L."/>
            <person name="Ma J."/>
        </authorList>
    </citation>
    <scope>NUCLEOTIDE SEQUENCE [LARGE SCALE GENOMIC DNA]</scope>
    <source>
        <strain evidence="3">JCM 17917</strain>
    </source>
</reference>
<dbReference type="InterPro" id="IPR000182">
    <property type="entry name" value="GNAT_dom"/>
</dbReference>
<feature type="domain" description="N-acetyltransferase" evidence="1">
    <location>
        <begin position="2"/>
        <end position="167"/>
    </location>
</feature>
<proteinExistence type="predicted"/>
<dbReference type="Proteomes" id="UP001501844">
    <property type="component" value="Unassembled WGS sequence"/>
</dbReference>
<keyword evidence="3" id="KW-1185">Reference proteome</keyword>
<dbReference type="RefSeq" id="WP_345167034.1">
    <property type="nucleotide sequence ID" value="NZ_BAABGX010000002.1"/>
</dbReference>
<evidence type="ECO:0000259" key="1">
    <source>
        <dbReference type="PROSITE" id="PS51186"/>
    </source>
</evidence>
<dbReference type="Pfam" id="PF13302">
    <property type="entry name" value="Acetyltransf_3"/>
    <property type="match status" value="1"/>
</dbReference>
<dbReference type="Gene3D" id="3.40.630.30">
    <property type="match status" value="1"/>
</dbReference>
<evidence type="ECO:0000313" key="3">
    <source>
        <dbReference type="Proteomes" id="UP001501844"/>
    </source>
</evidence>
<organism evidence="2 3">
    <name type="scientific">Nibribacter koreensis</name>
    <dbReference type="NCBI Taxonomy" id="1084519"/>
    <lineage>
        <taxon>Bacteria</taxon>
        <taxon>Pseudomonadati</taxon>
        <taxon>Bacteroidota</taxon>
        <taxon>Cytophagia</taxon>
        <taxon>Cytophagales</taxon>
        <taxon>Hymenobacteraceae</taxon>
        <taxon>Nibribacter</taxon>
    </lineage>
</organism>
<dbReference type="PANTHER" id="PTHR43415">
    <property type="entry name" value="SPERMIDINE N(1)-ACETYLTRANSFERASE"/>
    <property type="match status" value="1"/>
</dbReference>
<comment type="caution">
    <text evidence="2">The sequence shown here is derived from an EMBL/GenBank/DDBJ whole genome shotgun (WGS) entry which is preliminary data.</text>
</comment>
<protein>
    <submittedName>
        <fullName evidence="2">GNAT family protein</fullName>
    </submittedName>
</protein>
<name>A0ABP8FRE0_9BACT</name>
<evidence type="ECO:0000313" key="2">
    <source>
        <dbReference type="EMBL" id="GAA4309521.1"/>
    </source>
</evidence>
<dbReference type="SUPFAM" id="SSF55729">
    <property type="entry name" value="Acyl-CoA N-acyltransferases (Nat)"/>
    <property type="match status" value="1"/>
</dbReference>